<keyword evidence="11" id="KW-1185">Reference proteome</keyword>
<dbReference type="EMBL" id="JAVREP010000029">
    <property type="protein sequence ID" value="MDT0331834.1"/>
    <property type="molecule type" value="Genomic_DNA"/>
</dbReference>
<feature type="domain" description="ABC3 transporter permease C-terminal" evidence="8">
    <location>
        <begin position="283"/>
        <end position="403"/>
    </location>
</feature>
<dbReference type="InterPro" id="IPR003838">
    <property type="entry name" value="ABC3_permease_C"/>
</dbReference>
<feature type="transmembrane region" description="Helical" evidence="7">
    <location>
        <begin position="275"/>
        <end position="299"/>
    </location>
</feature>
<protein>
    <submittedName>
        <fullName evidence="10">ABC transporter permease</fullName>
    </submittedName>
</protein>
<dbReference type="PANTHER" id="PTHR30572">
    <property type="entry name" value="MEMBRANE COMPONENT OF TRANSPORTER-RELATED"/>
    <property type="match status" value="1"/>
</dbReference>
<evidence type="ECO:0000256" key="2">
    <source>
        <dbReference type="ARBA" id="ARBA00022475"/>
    </source>
</evidence>
<feature type="domain" description="MacB-like periplasmic core" evidence="9">
    <location>
        <begin position="504"/>
        <end position="664"/>
    </location>
</feature>
<feature type="domain" description="MacB-like periplasmic core" evidence="9">
    <location>
        <begin position="21"/>
        <end position="228"/>
    </location>
</feature>
<reference evidence="11" key="1">
    <citation type="submission" date="2023-07" db="EMBL/GenBank/DDBJ databases">
        <title>30 novel species of actinomycetes from the DSMZ collection.</title>
        <authorList>
            <person name="Nouioui I."/>
        </authorList>
    </citation>
    <scope>NUCLEOTIDE SEQUENCE [LARGE SCALE GENOMIC DNA]</scope>
    <source>
        <strain evidence="11">DSM 44743</strain>
    </source>
</reference>
<evidence type="ECO:0000256" key="7">
    <source>
        <dbReference type="SAM" id="Phobius"/>
    </source>
</evidence>
<dbReference type="RefSeq" id="WP_311514291.1">
    <property type="nucleotide sequence ID" value="NZ_JAVREP010000029.1"/>
</dbReference>
<evidence type="ECO:0000313" key="11">
    <source>
        <dbReference type="Proteomes" id="UP001183390"/>
    </source>
</evidence>
<keyword evidence="5 7" id="KW-0472">Membrane</keyword>
<feature type="domain" description="ABC3 transporter permease C-terminal" evidence="8">
    <location>
        <begin position="739"/>
        <end position="851"/>
    </location>
</feature>
<comment type="similarity">
    <text evidence="6">Belongs to the ABC-4 integral membrane protein family.</text>
</comment>
<proteinExistence type="inferred from homology"/>
<evidence type="ECO:0000256" key="3">
    <source>
        <dbReference type="ARBA" id="ARBA00022692"/>
    </source>
</evidence>
<keyword evidence="2" id="KW-1003">Cell membrane</keyword>
<comment type="subcellular location">
    <subcellularLocation>
        <location evidence="1">Cell membrane</location>
        <topology evidence="1">Multi-pass membrane protein</topology>
    </subcellularLocation>
</comment>
<dbReference type="Pfam" id="PF12704">
    <property type="entry name" value="MacB_PCD"/>
    <property type="match status" value="2"/>
</dbReference>
<dbReference type="PANTHER" id="PTHR30572:SF4">
    <property type="entry name" value="ABC TRANSPORTER PERMEASE YTRF"/>
    <property type="match status" value="1"/>
</dbReference>
<feature type="transmembrane region" description="Helical" evidence="7">
    <location>
        <begin position="19"/>
        <end position="42"/>
    </location>
</feature>
<organism evidence="10 11">
    <name type="scientific">Nocardiopsis lambiniae</name>
    <dbReference type="NCBI Taxonomy" id="3075539"/>
    <lineage>
        <taxon>Bacteria</taxon>
        <taxon>Bacillati</taxon>
        <taxon>Actinomycetota</taxon>
        <taxon>Actinomycetes</taxon>
        <taxon>Streptosporangiales</taxon>
        <taxon>Nocardiopsidaceae</taxon>
        <taxon>Nocardiopsis</taxon>
    </lineage>
</organism>
<feature type="transmembrane region" description="Helical" evidence="7">
    <location>
        <begin position="421"/>
        <end position="440"/>
    </location>
</feature>
<sequence length="858" mass="86499">MIAPTAALRGLRAQGTATVAAVVVAALTTACVVAALAVGIGVQRGADAFVEKADHDITVIVGPGAGATPDSIEVELARRISRMDGVAEVYPMVSAPVELFDYDGRRLGDTDRYRDAVSWHDRAGAPYTFTAGEAPERRGEVALPSPVVEASGVLIGDSVLMRVGDRENWLTVTGAFQEVGGTGPDDTTGALLSASNARNLLTGTPTRADRLLVAGEPGVDERALADTIVTGLAQETGEPDEGAAMAVGGADGEVAVVPMERLRQERAARLGDREALAHTVLIVAAVTALAVGGTLLAAIASRSAHRRAREFALLRSVGVGADRIRRTLLTEALIVGSLGSLLGVPAGILLAGYGAGPMEVLGAGAFAGAPVLGPLVITAGAMTGPVLAAASAHRSRRRAARTPPVPVADTAAAPGSAHVNAVAGTLLIVSGGAAIVHGLLGDGPSALPAAIGGAAAVLLGVVVIVPLVCAPVLRALFAPVVAVTGVPGRVARANALDDPRRAVAAIAALMIGAGTVVLLGTLDRSAQASHADRIAHGIGTDHLVRSQDTSLPLPTALLAGIEEAEAVDRVVPVATTGIEVHGEPGVLAVADPEGLAEALGWTLREGSARHGKGEVLVDGAVAAREGWEVGDRLEATFAGGSWTELTIAGIHRANPLLGADYLMSDAAFERSAAGAAEPVTASVHVIAGPDGARASGEALAEAVREVEGVVLLDRDAIAKEGERWSAERAALVRWALVPAVALALVATAALLSRSVRERAGEFRTLRAAGMFRGQTGRVVLLEAVVISAFGGAMGVLTGVLLASVVQGALEGRGMTVLAVPYGLLGAVIALAPVAGALAALVPARDAARTDPVPAPETR</sequence>
<keyword evidence="3 7" id="KW-0812">Transmembrane</keyword>
<feature type="transmembrane region" description="Helical" evidence="7">
    <location>
        <begin position="731"/>
        <end position="751"/>
    </location>
</feature>
<keyword evidence="4 7" id="KW-1133">Transmembrane helix</keyword>
<name>A0ABU2MGK3_9ACTN</name>
<evidence type="ECO:0000313" key="10">
    <source>
        <dbReference type="EMBL" id="MDT0331834.1"/>
    </source>
</evidence>
<dbReference type="InterPro" id="IPR050250">
    <property type="entry name" value="Macrolide_Exporter_MacB"/>
</dbReference>
<gene>
    <name evidence="10" type="ORF">RM479_25795</name>
</gene>
<dbReference type="Pfam" id="PF02687">
    <property type="entry name" value="FtsX"/>
    <property type="match status" value="2"/>
</dbReference>
<evidence type="ECO:0000256" key="1">
    <source>
        <dbReference type="ARBA" id="ARBA00004651"/>
    </source>
</evidence>
<feature type="transmembrane region" description="Helical" evidence="7">
    <location>
        <begin position="365"/>
        <end position="388"/>
    </location>
</feature>
<dbReference type="InterPro" id="IPR025857">
    <property type="entry name" value="MacB_PCD"/>
</dbReference>
<evidence type="ECO:0000259" key="8">
    <source>
        <dbReference type="Pfam" id="PF02687"/>
    </source>
</evidence>
<feature type="transmembrane region" description="Helical" evidence="7">
    <location>
        <begin position="332"/>
        <end position="353"/>
    </location>
</feature>
<evidence type="ECO:0000256" key="6">
    <source>
        <dbReference type="ARBA" id="ARBA00038076"/>
    </source>
</evidence>
<accession>A0ABU2MGK3</accession>
<comment type="caution">
    <text evidence="10">The sequence shown here is derived from an EMBL/GenBank/DDBJ whole genome shotgun (WGS) entry which is preliminary data.</text>
</comment>
<feature type="transmembrane region" description="Helical" evidence="7">
    <location>
        <begin position="502"/>
        <end position="522"/>
    </location>
</feature>
<feature type="transmembrane region" description="Helical" evidence="7">
    <location>
        <begin position="446"/>
        <end position="469"/>
    </location>
</feature>
<evidence type="ECO:0000259" key="9">
    <source>
        <dbReference type="Pfam" id="PF12704"/>
    </source>
</evidence>
<evidence type="ECO:0000256" key="5">
    <source>
        <dbReference type="ARBA" id="ARBA00023136"/>
    </source>
</evidence>
<feature type="transmembrane region" description="Helical" evidence="7">
    <location>
        <begin position="821"/>
        <end position="841"/>
    </location>
</feature>
<evidence type="ECO:0000256" key="4">
    <source>
        <dbReference type="ARBA" id="ARBA00022989"/>
    </source>
</evidence>
<feature type="transmembrane region" description="Helical" evidence="7">
    <location>
        <begin position="779"/>
        <end position="801"/>
    </location>
</feature>
<dbReference type="Proteomes" id="UP001183390">
    <property type="component" value="Unassembled WGS sequence"/>
</dbReference>